<comment type="caution">
    <text evidence="3">The sequence shown here is derived from an EMBL/GenBank/DDBJ whole genome shotgun (WGS) entry which is preliminary data.</text>
</comment>
<reference evidence="3 4" key="1">
    <citation type="journal article" date="2020" name="ISME J.">
        <title>Comparative genomics reveals insights into cyanobacterial evolution and habitat adaptation.</title>
        <authorList>
            <person name="Chen M.Y."/>
            <person name="Teng W.K."/>
            <person name="Zhao L."/>
            <person name="Hu C.X."/>
            <person name="Zhou Y.K."/>
            <person name="Han B.P."/>
            <person name="Song L.R."/>
            <person name="Shu W.S."/>
        </authorList>
    </citation>
    <scope>NUCLEOTIDE SEQUENCE [LARGE SCALE GENOMIC DNA]</scope>
    <source>
        <strain evidence="3 4">FACHB-3921</strain>
    </source>
</reference>
<evidence type="ECO:0000313" key="3">
    <source>
        <dbReference type="EMBL" id="MBD2251843.1"/>
    </source>
</evidence>
<dbReference type="Pfam" id="PF10097">
    <property type="entry name" value="DUF2335"/>
    <property type="match status" value="1"/>
</dbReference>
<evidence type="ECO:0000256" key="1">
    <source>
        <dbReference type="SAM" id="MobiDB-lite"/>
    </source>
</evidence>
<feature type="transmembrane region" description="Helical" evidence="2">
    <location>
        <begin position="96"/>
        <end position="113"/>
    </location>
</feature>
<evidence type="ECO:0000313" key="4">
    <source>
        <dbReference type="Proteomes" id="UP000621307"/>
    </source>
</evidence>
<sequence length="146" mass="16876">MNESNFDEKNKHSNIEAEDDNGQLQQINAELRDFMETLPPPIVLQQYNSILPNTSDRILSMAEREQEHRHKMREKLIDVQISDIRQERYERRLEQIFAFSLGVVSMISGAIIAIWKSPLAGSCICSTGVLSVVFIFLLRRKTQQNN</sequence>
<feature type="transmembrane region" description="Helical" evidence="2">
    <location>
        <begin position="119"/>
        <end position="138"/>
    </location>
</feature>
<keyword evidence="2" id="KW-0472">Membrane</keyword>
<keyword evidence="2" id="KW-1133">Transmembrane helix</keyword>
<keyword evidence="4" id="KW-1185">Reference proteome</keyword>
<feature type="compositionally biased region" description="Basic and acidic residues" evidence="1">
    <location>
        <begin position="1"/>
        <end position="15"/>
    </location>
</feature>
<name>A0ABR8BFU5_9NOSO</name>
<proteinExistence type="predicted"/>
<dbReference type="InterPro" id="IPR019284">
    <property type="entry name" value="RP532"/>
</dbReference>
<gene>
    <name evidence="3" type="ORF">H6G14_11095</name>
</gene>
<protein>
    <submittedName>
        <fullName evidence="3">DUF2335 domain-containing protein</fullName>
    </submittedName>
</protein>
<dbReference type="RefSeq" id="WP_190567479.1">
    <property type="nucleotide sequence ID" value="NZ_JACJQL010000012.1"/>
</dbReference>
<dbReference type="EMBL" id="JACJQL010000012">
    <property type="protein sequence ID" value="MBD2251843.1"/>
    <property type="molecule type" value="Genomic_DNA"/>
</dbReference>
<accession>A0ABR8BFU5</accession>
<organism evidence="3 4">
    <name type="scientific">Nostoc parmelioides FACHB-3921</name>
    <dbReference type="NCBI Taxonomy" id="2692909"/>
    <lineage>
        <taxon>Bacteria</taxon>
        <taxon>Bacillati</taxon>
        <taxon>Cyanobacteriota</taxon>
        <taxon>Cyanophyceae</taxon>
        <taxon>Nostocales</taxon>
        <taxon>Nostocaceae</taxon>
        <taxon>Nostoc</taxon>
    </lineage>
</organism>
<keyword evidence="2" id="KW-0812">Transmembrane</keyword>
<feature type="region of interest" description="Disordered" evidence="1">
    <location>
        <begin position="1"/>
        <end position="22"/>
    </location>
</feature>
<dbReference type="Proteomes" id="UP000621307">
    <property type="component" value="Unassembled WGS sequence"/>
</dbReference>
<evidence type="ECO:0000256" key="2">
    <source>
        <dbReference type="SAM" id="Phobius"/>
    </source>
</evidence>